<dbReference type="EMBL" id="JAZAQF010000078">
    <property type="protein sequence ID" value="MFG3818680.1"/>
    <property type="molecule type" value="Genomic_DNA"/>
</dbReference>
<dbReference type="Proteomes" id="UP001604335">
    <property type="component" value="Unassembled WGS sequence"/>
</dbReference>
<protein>
    <submittedName>
        <fullName evidence="2">Uncharacterized protein</fullName>
    </submittedName>
</protein>
<keyword evidence="1" id="KW-1133">Transmembrane helix</keyword>
<reference evidence="3" key="1">
    <citation type="journal article" date="2024" name="Algal Res.">
        <title>Biochemical, toxicological and genomic investigation of a high-biomass producing Limnothrix strain isolated from Italian shallow drinking water reservoir.</title>
        <authorList>
            <person name="Simonazzi M."/>
            <person name="Shishido T.K."/>
            <person name="Delbaje E."/>
            <person name="Wahlsten M."/>
            <person name="Fewer D.P."/>
            <person name="Sivonen K."/>
            <person name="Pezzolesi L."/>
            <person name="Pistocchi R."/>
        </authorList>
    </citation>
    <scope>NUCLEOTIDE SEQUENCE [LARGE SCALE GENOMIC DNA]</scope>
    <source>
        <strain evidence="3">LRLZ20PSL1</strain>
    </source>
</reference>
<name>A0ABW7CC41_9CYAN</name>
<organism evidence="2 3">
    <name type="scientific">Limnothrix redekei LRLZ20PSL1</name>
    <dbReference type="NCBI Taxonomy" id="3112953"/>
    <lineage>
        <taxon>Bacteria</taxon>
        <taxon>Bacillati</taxon>
        <taxon>Cyanobacteriota</taxon>
        <taxon>Cyanophyceae</taxon>
        <taxon>Pseudanabaenales</taxon>
        <taxon>Pseudanabaenaceae</taxon>
        <taxon>Limnothrix</taxon>
    </lineage>
</organism>
<gene>
    <name evidence="2" type="ORF">VPK24_13615</name>
</gene>
<evidence type="ECO:0000313" key="2">
    <source>
        <dbReference type="EMBL" id="MFG3818680.1"/>
    </source>
</evidence>
<feature type="transmembrane region" description="Helical" evidence="1">
    <location>
        <begin position="7"/>
        <end position="27"/>
    </location>
</feature>
<proteinExistence type="predicted"/>
<accession>A0ABW7CC41</accession>
<feature type="transmembrane region" description="Helical" evidence="1">
    <location>
        <begin position="39"/>
        <end position="58"/>
    </location>
</feature>
<evidence type="ECO:0000256" key="1">
    <source>
        <dbReference type="SAM" id="Phobius"/>
    </source>
</evidence>
<keyword evidence="3" id="KW-1185">Reference proteome</keyword>
<evidence type="ECO:0000313" key="3">
    <source>
        <dbReference type="Proteomes" id="UP001604335"/>
    </source>
</evidence>
<sequence length="146" mass="16159">MPQGPGFLFTFVYYTVMATVVATFSSAPLLFGGRLGLEAIETALPIGLVLGLLGAYFNRTASLELTVRSGNDLQTQLEQLLTSWEFVTVDPTTVLGDRTGIQVYERASWRKWFSGRVFVRIERQTATVVSRAGLIRKLERQLGAVL</sequence>
<comment type="caution">
    <text evidence="2">The sequence shown here is derived from an EMBL/GenBank/DDBJ whole genome shotgun (WGS) entry which is preliminary data.</text>
</comment>
<dbReference type="RefSeq" id="WP_099533142.1">
    <property type="nucleotide sequence ID" value="NZ_JAZAQF010000078.1"/>
</dbReference>
<keyword evidence="1" id="KW-0812">Transmembrane</keyword>
<keyword evidence="1" id="KW-0472">Membrane</keyword>